<protein>
    <submittedName>
        <fullName evidence="1">Uncharacterized protein</fullName>
    </submittedName>
</protein>
<reference evidence="1" key="1">
    <citation type="journal article" date="2014" name="Front. Microbiol.">
        <title>High frequency of phylogenetically diverse reductive dehalogenase-homologous genes in deep subseafloor sedimentary metagenomes.</title>
        <authorList>
            <person name="Kawai M."/>
            <person name="Futagami T."/>
            <person name="Toyoda A."/>
            <person name="Takaki Y."/>
            <person name="Nishi S."/>
            <person name="Hori S."/>
            <person name="Arai W."/>
            <person name="Tsubouchi T."/>
            <person name="Morono Y."/>
            <person name="Uchiyama I."/>
            <person name="Ito T."/>
            <person name="Fujiyama A."/>
            <person name="Inagaki F."/>
            <person name="Takami H."/>
        </authorList>
    </citation>
    <scope>NUCLEOTIDE SEQUENCE</scope>
    <source>
        <strain evidence="1">Expedition CK06-06</strain>
    </source>
</reference>
<feature type="non-terminal residue" evidence="1">
    <location>
        <position position="1"/>
    </location>
</feature>
<gene>
    <name evidence="1" type="ORF">S03H2_09052</name>
</gene>
<comment type="caution">
    <text evidence="1">The sequence shown here is derived from an EMBL/GenBank/DDBJ whole genome shotgun (WGS) entry which is preliminary data.</text>
</comment>
<evidence type="ECO:0000313" key="1">
    <source>
        <dbReference type="EMBL" id="GAH21199.1"/>
    </source>
</evidence>
<name>X1EVK0_9ZZZZ</name>
<accession>X1EVK0</accession>
<dbReference type="AlphaFoldDB" id="X1EVK0"/>
<proteinExistence type="predicted"/>
<sequence length="35" mass="4167">AENRVYSQLGYPEIPFLKLHKKKLSTAVLLYQRDF</sequence>
<dbReference type="EMBL" id="BARU01004521">
    <property type="protein sequence ID" value="GAH21199.1"/>
    <property type="molecule type" value="Genomic_DNA"/>
</dbReference>
<organism evidence="1">
    <name type="scientific">marine sediment metagenome</name>
    <dbReference type="NCBI Taxonomy" id="412755"/>
    <lineage>
        <taxon>unclassified sequences</taxon>
        <taxon>metagenomes</taxon>
        <taxon>ecological metagenomes</taxon>
    </lineage>
</organism>